<proteinExistence type="predicted"/>
<accession>H7EM70</accession>
<dbReference type="RefSeq" id="WP_002705313.1">
    <property type="nucleotide sequence ID" value="NZ_AGRW01000051.1"/>
</dbReference>
<gene>
    <name evidence="1" type="ORF">TresaDRAFT_0292</name>
</gene>
<reference evidence="1 2" key="1">
    <citation type="submission" date="2011-09" db="EMBL/GenBank/DDBJ databases">
        <title>The draft genome of Treponema saccharophilum DSM 2985.</title>
        <authorList>
            <consortium name="US DOE Joint Genome Institute (JGI-PGF)"/>
            <person name="Lucas S."/>
            <person name="Copeland A."/>
            <person name="Lapidus A."/>
            <person name="Glavina del Rio T."/>
            <person name="Dalin E."/>
            <person name="Tice H."/>
            <person name="Bruce D."/>
            <person name="Goodwin L."/>
            <person name="Pitluck S."/>
            <person name="Peters L."/>
            <person name="Kyrpides N."/>
            <person name="Mavromatis K."/>
            <person name="Ivanova N."/>
            <person name="Markowitz V."/>
            <person name="Cheng J.-F."/>
            <person name="Hugenholtz P."/>
            <person name="Woyke T."/>
            <person name="Wu D."/>
            <person name="Gronow S."/>
            <person name="Wellnitz S."/>
            <person name="Brambilla E."/>
            <person name="Klenk H.-P."/>
            <person name="Eisen J.A."/>
        </authorList>
    </citation>
    <scope>NUCLEOTIDE SEQUENCE [LARGE SCALE GENOMIC DNA]</scope>
    <source>
        <strain evidence="1 2">DSM 2985</strain>
    </source>
</reference>
<evidence type="ECO:0000313" key="1">
    <source>
        <dbReference type="EMBL" id="EIC01155.1"/>
    </source>
</evidence>
<dbReference type="PANTHER" id="PTHR35866:SF1">
    <property type="entry name" value="YKGJ FAMILY CYSTEINE CLUSTER PROTEIN"/>
    <property type="match status" value="1"/>
</dbReference>
<comment type="caution">
    <text evidence="1">The sequence shown here is derived from an EMBL/GenBank/DDBJ whole genome shotgun (WGS) entry which is preliminary data.</text>
</comment>
<organism evidence="1 2">
    <name type="scientific">Treponema saccharophilum DSM 2985</name>
    <dbReference type="NCBI Taxonomy" id="907348"/>
    <lineage>
        <taxon>Bacteria</taxon>
        <taxon>Pseudomonadati</taxon>
        <taxon>Spirochaetota</taxon>
        <taxon>Spirochaetia</taxon>
        <taxon>Spirochaetales</taxon>
        <taxon>Treponemataceae</taxon>
        <taxon>Treponema</taxon>
    </lineage>
</organism>
<dbReference type="PANTHER" id="PTHR35866">
    <property type="entry name" value="PUTATIVE-RELATED"/>
    <property type="match status" value="1"/>
</dbReference>
<keyword evidence="2" id="KW-1185">Reference proteome</keyword>
<dbReference type="eggNOG" id="COG0727">
    <property type="taxonomic scope" value="Bacteria"/>
</dbReference>
<sequence>MFYDDGLVFSCNRCSDCCRLSPGMVYLSYSDLARLCERFGVSEGRFVETYCRWVQYYDNTQVLCLKERKNYDCILWNKDCGCSAYDSRPVQCSTYPFWSWMLESRAEWDSCAADCPGINAAGGRVWTKEEIEAQRAAYDASEPIHRNEYMERLASKKAESGNKS</sequence>
<dbReference type="Pfam" id="PF03692">
    <property type="entry name" value="CxxCxxCC"/>
    <property type="match status" value="1"/>
</dbReference>
<dbReference type="InterPro" id="IPR005358">
    <property type="entry name" value="Puta_zinc/iron-chelating_dom"/>
</dbReference>
<evidence type="ECO:0000313" key="2">
    <source>
        <dbReference type="Proteomes" id="UP000003571"/>
    </source>
</evidence>
<dbReference type="EMBL" id="AGRW01000051">
    <property type="protein sequence ID" value="EIC01155.1"/>
    <property type="molecule type" value="Genomic_DNA"/>
</dbReference>
<dbReference type="PATRIC" id="fig|907348.3.peg.2047"/>
<dbReference type="AlphaFoldDB" id="H7EM70"/>
<name>H7EM70_9SPIR</name>
<dbReference type="STRING" id="907348.TresaDRAFT_0292"/>
<evidence type="ECO:0008006" key="3">
    <source>
        <dbReference type="Google" id="ProtNLM"/>
    </source>
</evidence>
<protein>
    <recommendedName>
        <fullName evidence="3">Fe-S oxidoreductase</fullName>
    </recommendedName>
</protein>
<dbReference type="Proteomes" id="UP000003571">
    <property type="component" value="Unassembled WGS sequence"/>
</dbReference>
<dbReference type="OrthoDB" id="9810361at2"/>